<accession>A0A1H6RAT2</accession>
<keyword evidence="1" id="KW-0282">Flagellum</keyword>
<dbReference type="RefSeq" id="WP_089670664.1">
    <property type="nucleotide sequence ID" value="NZ_CP024845.1"/>
</dbReference>
<dbReference type="AlphaFoldDB" id="A0A1H6RAT2"/>
<organism evidence="1 2">
    <name type="scientific">Halohasta litchfieldiae</name>
    <dbReference type="NCBI Taxonomy" id="1073996"/>
    <lineage>
        <taxon>Archaea</taxon>
        <taxon>Methanobacteriati</taxon>
        <taxon>Methanobacteriota</taxon>
        <taxon>Stenosarchaea group</taxon>
        <taxon>Halobacteria</taxon>
        <taxon>Halobacteriales</taxon>
        <taxon>Haloferacaceae</taxon>
        <taxon>Halohasta</taxon>
    </lineage>
</organism>
<dbReference type="PANTHER" id="PTHR42200">
    <property type="entry name" value="ARCHAEAL FLAGELLA-RELATED PROTEIN F-RELATED"/>
    <property type="match status" value="1"/>
</dbReference>
<dbReference type="Pfam" id="PF01917">
    <property type="entry name" value="Flagellin_arch-type"/>
    <property type="match status" value="1"/>
</dbReference>
<dbReference type="EMBL" id="FNYR01000001">
    <property type="protein sequence ID" value="SEI48705.1"/>
    <property type="molecule type" value="Genomic_DNA"/>
</dbReference>
<keyword evidence="1" id="KW-0966">Cell projection</keyword>
<gene>
    <name evidence="1" type="ORF">SAMN05444271_101163</name>
</gene>
<dbReference type="KEGG" id="hae:halTADL_1803"/>
<evidence type="ECO:0000313" key="2">
    <source>
        <dbReference type="Proteomes" id="UP000198888"/>
    </source>
</evidence>
<dbReference type="InterPro" id="IPR002774">
    <property type="entry name" value="Flagellin_arc-type"/>
</dbReference>
<dbReference type="OrthoDB" id="183655at2157"/>
<name>A0A1H6RAT2_9EURY</name>
<proteinExistence type="predicted"/>
<accession>A0A2H4Q2F3</accession>
<dbReference type="GO" id="GO:0005198">
    <property type="term" value="F:structural molecule activity"/>
    <property type="evidence" value="ECO:0007669"/>
    <property type="project" value="InterPro"/>
</dbReference>
<keyword evidence="2" id="KW-1185">Reference proteome</keyword>
<keyword evidence="1" id="KW-0969">Cilium</keyword>
<dbReference type="GeneID" id="35002589"/>
<dbReference type="PANTHER" id="PTHR42200:SF2">
    <property type="entry name" value="ARCHAEAL FLAGELLA-RELATED PROTEIN F"/>
    <property type="match status" value="1"/>
</dbReference>
<evidence type="ECO:0000313" key="1">
    <source>
        <dbReference type="EMBL" id="SEI48705.1"/>
    </source>
</evidence>
<dbReference type="GO" id="GO:0097588">
    <property type="term" value="P:archaeal or bacterial-type flagellum-dependent cell motility"/>
    <property type="evidence" value="ECO:0007669"/>
    <property type="project" value="InterPro"/>
</dbReference>
<reference evidence="1 2" key="1">
    <citation type="submission" date="2016-10" db="EMBL/GenBank/DDBJ databases">
        <authorList>
            <person name="de Groot N.N."/>
        </authorList>
    </citation>
    <scope>NUCLEOTIDE SEQUENCE [LARGE SCALE GENOMIC DNA]</scope>
    <source>
        <strain evidence="1 2">DSM 22187</strain>
    </source>
</reference>
<dbReference type="STRING" id="1073996.SAMN05444271_101163"/>
<dbReference type="Proteomes" id="UP000198888">
    <property type="component" value="Unassembled WGS sequence"/>
</dbReference>
<sequence>MASVSASHLIIFIASLVIAAGVVGTLTTGVDRVSSAVDDRSLDVSQQVRMDMAIISDPGATYTTDEPLMIHVRNTGSQGVPISDASAVDIVFNGRFIPNANVDISDANSGDEIWRPGEVVEITIDDNPEIDIQSGGNRLFLTVNEDEETFEFRGT</sequence>
<protein>
    <submittedName>
        <fullName evidence="1">Flagellar protein FlaG</fullName>
    </submittedName>
</protein>